<proteinExistence type="predicted"/>
<evidence type="ECO:0000256" key="1">
    <source>
        <dbReference type="SAM" id="MobiDB-lite"/>
    </source>
</evidence>
<dbReference type="OrthoDB" id="10379759at2759"/>
<feature type="non-terminal residue" evidence="2">
    <location>
        <position position="43"/>
    </location>
</feature>
<evidence type="ECO:0000313" key="3">
    <source>
        <dbReference type="Proteomes" id="UP000789396"/>
    </source>
</evidence>
<feature type="region of interest" description="Disordered" evidence="1">
    <location>
        <begin position="1"/>
        <end position="25"/>
    </location>
</feature>
<dbReference type="EMBL" id="CAJVPZ010086259">
    <property type="protein sequence ID" value="CAG8811999.1"/>
    <property type="molecule type" value="Genomic_DNA"/>
</dbReference>
<feature type="non-terminal residue" evidence="2">
    <location>
        <position position="1"/>
    </location>
</feature>
<name>A0A9N9K862_9GLOM</name>
<reference evidence="2" key="1">
    <citation type="submission" date="2021-06" db="EMBL/GenBank/DDBJ databases">
        <authorList>
            <person name="Kallberg Y."/>
            <person name="Tangrot J."/>
            <person name="Rosling A."/>
        </authorList>
    </citation>
    <scope>NUCLEOTIDE SEQUENCE</scope>
    <source>
        <strain evidence="2">IN212</strain>
    </source>
</reference>
<organism evidence="2 3">
    <name type="scientific">Racocetra fulgida</name>
    <dbReference type="NCBI Taxonomy" id="60492"/>
    <lineage>
        <taxon>Eukaryota</taxon>
        <taxon>Fungi</taxon>
        <taxon>Fungi incertae sedis</taxon>
        <taxon>Mucoromycota</taxon>
        <taxon>Glomeromycotina</taxon>
        <taxon>Glomeromycetes</taxon>
        <taxon>Diversisporales</taxon>
        <taxon>Gigasporaceae</taxon>
        <taxon>Racocetra</taxon>
    </lineage>
</organism>
<dbReference type="AlphaFoldDB" id="A0A9N9K862"/>
<accession>A0A9N9K862</accession>
<keyword evidence="3" id="KW-1185">Reference proteome</keyword>
<sequence>MQSIRLAISNNESESPEITTANESVEIITSNESTGTIVNKGSE</sequence>
<dbReference type="Proteomes" id="UP000789396">
    <property type="component" value="Unassembled WGS sequence"/>
</dbReference>
<gene>
    <name evidence="2" type="ORF">RFULGI_LOCUS18863</name>
</gene>
<comment type="caution">
    <text evidence="2">The sequence shown here is derived from an EMBL/GenBank/DDBJ whole genome shotgun (WGS) entry which is preliminary data.</text>
</comment>
<evidence type="ECO:0000313" key="2">
    <source>
        <dbReference type="EMBL" id="CAG8811999.1"/>
    </source>
</evidence>
<protein>
    <submittedName>
        <fullName evidence="2">18060_t:CDS:1</fullName>
    </submittedName>
</protein>